<evidence type="ECO:0000256" key="7">
    <source>
        <dbReference type="HAMAP-Rule" id="MF_00096"/>
    </source>
</evidence>
<keyword evidence="3 7" id="KW-0227">DNA damage</keyword>
<evidence type="ECO:0000256" key="1">
    <source>
        <dbReference type="ARBA" id="ARBA00006271"/>
    </source>
</evidence>
<dbReference type="InterPro" id="IPR045076">
    <property type="entry name" value="MutS"/>
</dbReference>
<dbReference type="PANTHER" id="PTHR11361:SF34">
    <property type="entry name" value="DNA MISMATCH REPAIR PROTEIN MSH1, MITOCHONDRIAL"/>
    <property type="match status" value="1"/>
</dbReference>
<dbReference type="InterPro" id="IPR000432">
    <property type="entry name" value="DNA_mismatch_repair_MutS_C"/>
</dbReference>
<dbReference type="NCBIfam" id="NF003810">
    <property type="entry name" value="PRK05399.1"/>
    <property type="match status" value="1"/>
</dbReference>
<dbReference type="InterPro" id="IPR007696">
    <property type="entry name" value="DNA_mismatch_repair_MutS_core"/>
</dbReference>
<dbReference type="SUPFAM" id="SSF48334">
    <property type="entry name" value="DNA repair protein MutS, domain III"/>
    <property type="match status" value="1"/>
</dbReference>
<evidence type="ECO:0000256" key="6">
    <source>
        <dbReference type="ARBA" id="ARBA00023204"/>
    </source>
</evidence>
<dbReference type="PIRSF" id="PIRSF037677">
    <property type="entry name" value="DNA_mis_repair_Msh6"/>
    <property type="match status" value="1"/>
</dbReference>
<sequence length="928" mass="103782">MSKMTMWQQYLSIKQKYADVILFFRLGDFYETFGDDAKLIAEVLDITLTVRGLSSDENTPMAGVPYHAADNYIEQLVSRGYRVAICEQMDEMVHKTLQKREVVRIVTPGTLTEPTMLQAERNSYLAAILVDRGNVGLAYADLTTGEFCATELRGNEALKQLDGELARLGAAELLVSDAPELRPAGMEIAKKQLAQDLAPMRKAERERLLPHERTAKKVEGNNESTWVQGNVTQWPNWHWDARTAHDALLSQFKSQSLDGFGLGNKALATRAAGALIQYLHETQRDSVAQVRSLRVYDTTRFMFLDPQTRRNLELTEGAAGQRKGSLIAVLDQTRTPMGARLLRQWISQPLIELGPLTERQQAVSCFVEETLVRGELRALFKGVGDIERTINRVVQGIATPRDLVRLREALRLTPDILSQIERTGLRSTSLTEAAPSDDDLFDDAPATNQIDACADICELLEQAIADDPPALLGTWDNARSDENVIRKGHTAEIDAIVEATRDAARWINELEAKEQQRTGIKTLKVSYNKVFGYYIEVTKASGETRIPDDYIRKQTLVNAERYITPELKEYESLILNASEALNEKERQAFRLILRHLANAGHRLLDLARAIAEFDVYSTLAEVAVRQRFVRPTLRLDDVFVIQGGRHPVVEHNLNEPFTPNDAHFDVDHQIIVLTGPNMSGKSTFLRQVALIGLMAQIGSFVPADYAEIGLLDRIFTRIGAQDDIATGQSTFMVEMIETANILHNGSPRSLIILDEIGRGTSTYDGLSIARAVVEYIHNQPRLRAKTLFATHYHELTELANILPRVHNWTLAVAEEGDHVVFLRKVIEGAADRSYGIHVAQMAGLPPAVIKRATEVLSELEGKGDREQRREAMRRMNAAGSSAVPQMSLFASNEPNPAVELLREMDVTQLTPIEALTKLYELQRLSKEG</sequence>
<dbReference type="SUPFAM" id="SSF55271">
    <property type="entry name" value="DNA repair protein MutS, domain I"/>
    <property type="match status" value="1"/>
</dbReference>
<comment type="function">
    <text evidence="7">This protein is involved in the repair of mismatches in DNA. It is possible that it carries out the mismatch recognition step. This protein has a weak ATPase activity.</text>
</comment>
<dbReference type="Gene3D" id="3.30.420.110">
    <property type="entry name" value="MutS, connector domain"/>
    <property type="match status" value="1"/>
</dbReference>
<evidence type="ECO:0000256" key="9">
    <source>
        <dbReference type="RuleBase" id="RU003756"/>
    </source>
</evidence>
<evidence type="ECO:0000256" key="8">
    <source>
        <dbReference type="NCBIfam" id="TIGR01070"/>
    </source>
</evidence>
<dbReference type="InterPro" id="IPR007860">
    <property type="entry name" value="DNA_mmatch_repair_MutS_con_dom"/>
</dbReference>
<comment type="caution">
    <text evidence="11">The sequence shown here is derived from an EMBL/GenBank/DDBJ whole genome shotgun (WGS) entry which is preliminary data.</text>
</comment>
<feature type="domain" description="DNA mismatch repair proteins mutS family" evidence="10">
    <location>
        <begin position="749"/>
        <end position="765"/>
    </location>
</feature>
<keyword evidence="5 7" id="KW-0238">DNA-binding</keyword>
<protein>
    <recommendedName>
        <fullName evidence="7 8">DNA mismatch repair protein MutS</fullName>
    </recommendedName>
</protein>
<evidence type="ECO:0000256" key="2">
    <source>
        <dbReference type="ARBA" id="ARBA00022741"/>
    </source>
</evidence>
<evidence type="ECO:0000256" key="5">
    <source>
        <dbReference type="ARBA" id="ARBA00023125"/>
    </source>
</evidence>
<dbReference type="Pfam" id="PF00488">
    <property type="entry name" value="MutS_V"/>
    <property type="match status" value="1"/>
</dbReference>
<dbReference type="InterPro" id="IPR036678">
    <property type="entry name" value="MutS_con_dom_sf"/>
</dbReference>
<dbReference type="SUPFAM" id="SSF53150">
    <property type="entry name" value="DNA repair protein MutS, domain II"/>
    <property type="match status" value="1"/>
</dbReference>
<dbReference type="InterPro" id="IPR007861">
    <property type="entry name" value="DNA_mismatch_repair_MutS_clamp"/>
</dbReference>
<evidence type="ECO:0000313" key="12">
    <source>
        <dbReference type="Proteomes" id="UP001428290"/>
    </source>
</evidence>
<keyword evidence="2 7" id="KW-0547">Nucleotide-binding</keyword>
<dbReference type="InterPro" id="IPR005748">
    <property type="entry name" value="DNA_mismatch_repair_MutS"/>
</dbReference>
<feature type="binding site" evidence="7">
    <location>
        <begin position="675"/>
        <end position="682"/>
    </location>
    <ligand>
        <name>ATP</name>
        <dbReference type="ChEBI" id="CHEBI:30616"/>
    </ligand>
</feature>
<dbReference type="Gene3D" id="3.40.50.300">
    <property type="entry name" value="P-loop containing nucleotide triphosphate hydrolases"/>
    <property type="match status" value="1"/>
</dbReference>
<keyword evidence="12" id="KW-1185">Reference proteome</keyword>
<dbReference type="Pfam" id="PF05192">
    <property type="entry name" value="MutS_III"/>
    <property type="match status" value="1"/>
</dbReference>
<proteinExistence type="inferred from homology"/>
<dbReference type="Pfam" id="PF05190">
    <property type="entry name" value="MutS_IV"/>
    <property type="match status" value="1"/>
</dbReference>
<comment type="similarity">
    <text evidence="1 7 9">Belongs to the DNA mismatch repair MutS family.</text>
</comment>
<dbReference type="SMART" id="SM00534">
    <property type="entry name" value="MUTSac"/>
    <property type="match status" value="1"/>
</dbReference>
<dbReference type="InterPro" id="IPR027417">
    <property type="entry name" value="P-loop_NTPase"/>
</dbReference>
<organism evidence="11 12">
    <name type="scientific">Herpetosiphon gulosus</name>
    <dbReference type="NCBI Taxonomy" id="1973496"/>
    <lineage>
        <taxon>Bacteria</taxon>
        <taxon>Bacillati</taxon>
        <taxon>Chloroflexota</taxon>
        <taxon>Chloroflexia</taxon>
        <taxon>Herpetosiphonales</taxon>
        <taxon>Herpetosiphonaceae</taxon>
        <taxon>Herpetosiphon</taxon>
    </lineage>
</organism>
<evidence type="ECO:0000259" key="10">
    <source>
        <dbReference type="PROSITE" id="PS00486"/>
    </source>
</evidence>
<dbReference type="CDD" id="cd03284">
    <property type="entry name" value="ABC_MutS1"/>
    <property type="match status" value="1"/>
</dbReference>
<dbReference type="NCBIfam" id="TIGR01070">
    <property type="entry name" value="mutS1"/>
    <property type="match status" value="1"/>
</dbReference>
<evidence type="ECO:0000256" key="4">
    <source>
        <dbReference type="ARBA" id="ARBA00022840"/>
    </source>
</evidence>
<dbReference type="InterPro" id="IPR007695">
    <property type="entry name" value="DNA_mismatch_repair_MutS-lik_N"/>
</dbReference>
<dbReference type="InterPro" id="IPR036187">
    <property type="entry name" value="DNA_mismatch_repair_MutS_sf"/>
</dbReference>
<keyword evidence="4 7" id="KW-0067">ATP-binding</keyword>
<keyword evidence="6 7" id="KW-0234">DNA repair</keyword>
<dbReference type="Gene3D" id="1.10.1420.10">
    <property type="match status" value="2"/>
</dbReference>
<evidence type="ECO:0000256" key="3">
    <source>
        <dbReference type="ARBA" id="ARBA00022763"/>
    </source>
</evidence>
<dbReference type="EMBL" id="BAABRU010000002">
    <property type="protein sequence ID" value="GAA5526758.1"/>
    <property type="molecule type" value="Genomic_DNA"/>
</dbReference>
<dbReference type="PANTHER" id="PTHR11361">
    <property type="entry name" value="DNA MISMATCH REPAIR PROTEIN MUTS FAMILY MEMBER"/>
    <property type="match status" value="1"/>
</dbReference>
<gene>
    <name evidence="11" type="primary">mutS_1</name>
    <name evidence="7" type="synonym">mutS</name>
    <name evidence="11" type="ORF">Hgul01_00538</name>
</gene>
<accession>A0ABP9WU74</accession>
<dbReference type="Pfam" id="PF05188">
    <property type="entry name" value="MutS_II"/>
    <property type="match status" value="1"/>
</dbReference>
<dbReference type="HAMAP" id="MF_00096">
    <property type="entry name" value="MutS"/>
    <property type="match status" value="1"/>
</dbReference>
<dbReference type="SMART" id="SM00533">
    <property type="entry name" value="MUTSd"/>
    <property type="match status" value="1"/>
</dbReference>
<dbReference type="PROSITE" id="PS00486">
    <property type="entry name" value="DNA_MISMATCH_REPAIR_2"/>
    <property type="match status" value="1"/>
</dbReference>
<dbReference type="InterPro" id="IPR017261">
    <property type="entry name" value="DNA_mismatch_repair_MutS/MSH"/>
</dbReference>
<dbReference type="Gene3D" id="6.10.140.430">
    <property type="match status" value="1"/>
</dbReference>
<dbReference type="Gene3D" id="3.40.1170.10">
    <property type="entry name" value="DNA repair protein MutS, domain I"/>
    <property type="match status" value="1"/>
</dbReference>
<evidence type="ECO:0000313" key="11">
    <source>
        <dbReference type="EMBL" id="GAA5526758.1"/>
    </source>
</evidence>
<dbReference type="Proteomes" id="UP001428290">
    <property type="component" value="Unassembled WGS sequence"/>
</dbReference>
<dbReference type="SUPFAM" id="SSF52540">
    <property type="entry name" value="P-loop containing nucleoside triphosphate hydrolases"/>
    <property type="match status" value="1"/>
</dbReference>
<name>A0ABP9WU74_9CHLR</name>
<dbReference type="Pfam" id="PF01624">
    <property type="entry name" value="MutS_I"/>
    <property type="match status" value="1"/>
</dbReference>
<dbReference type="InterPro" id="IPR016151">
    <property type="entry name" value="DNA_mismatch_repair_MutS_N"/>
</dbReference>
<reference evidence="11 12" key="1">
    <citation type="submission" date="2024-02" db="EMBL/GenBank/DDBJ databases">
        <title>Herpetosiphon gulosus NBRC 112829.</title>
        <authorList>
            <person name="Ichikawa N."/>
            <person name="Katano-Makiyama Y."/>
            <person name="Hidaka K."/>
        </authorList>
    </citation>
    <scope>NUCLEOTIDE SEQUENCE [LARGE SCALE GENOMIC DNA]</scope>
    <source>
        <strain evidence="11 12">NBRC 112829</strain>
    </source>
</reference>